<feature type="signal peptide" evidence="1">
    <location>
        <begin position="1"/>
        <end position="19"/>
    </location>
</feature>
<evidence type="ECO:0000313" key="3">
    <source>
        <dbReference type="Proteomes" id="UP001500523"/>
    </source>
</evidence>
<comment type="caution">
    <text evidence="2">The sequence shown here is derived from an EMBL/GenBank/DDBJ whole genome shotgun (WGS) entry which is preliminary data.</text>
</comment>
<keyword evidence="3" id="KW-1185">Reference proteome</keyword>
<dbReference type="EMBL" id="BAABBF010000001">
    <property type="protein sequence ID" value="GAA3697544.1"/>
    <property type="molecule type" value="Genomic_DNA"/>
</dbReference>
<dbReference type="Proteomes" id="UP001500523">
    <property type="component" value="Unassembled WGS sequence"/>
</dbReference>
<proteinExistence type="predicted"/>
<reference evidence="3" key="1">
    <citation type="journal article" date="2019" name="Int. J. Syst. Evol. Microbiol.">
        <title>The Global Catalogue of Microorganisms (GCM) 10K type strain sequencing project: providing services to taxonomists for standard genome sequencing and annotation.</title>
        <authorList>
            <consortium name="The Broad Institute Genomics Platform"/>
            <consortium name="The Broad Institute Genome Sequencing Center for Infectious Disease"/>
            <person name="Wu L."/>
            <person name="Ma J."/>
        </authorList>
    </citation>
    <scope>NUCLEOTIDE SEQUENCE [LARGE SCALE GENOMIC DNA]</scope>
    <source>
        <strain evidence="3">JCM 17498</strain>
    </source>
</reference>
<sequence length="502" mass="53637">MLSLTAAGGAIALAAAVLAAGPRDASGTAPTAGGSSKIGVNVAPVNYWQNEPTFANQAMSVGWLDNWKQIPSDRVRPDGMPKSVEPGHTLNAILIPPASVYTGGKTATRCTWKGTGSLSAGGELASAPFPGDHKLDFSWKAGKPPRVWLELKSSSAADPVRDLDCRLRTDAPDAVFTTQLIDYLKPFGVLRFLDWSSANGNPAAVTWATRGQPRGVSVGGSDGIALEYQIGLTNAVGASPWFTVPLNADADYQQRMAQMVHDQVPAGRPVYVELSNEVWNYQFGQAHQSQKEGVAANLSENAFQAAQYRYAQRIIDLMAVWSKVYADRPRDLVRVVATQAGNPWVGEILMDWNGGKLRGSVDAIAIAPYFSIDLATGGTGAGPQVERLATAAHSIIAKEATAYAALAKRTGKRLIAYEGGQHLVDPERIDLVKAINRDPRMAAIYADYLKEWGAVSGGDLFALYAATGPITRYGAWGLREYAGQSLEETPKLRGVIEARGGR</sequence>
<feature type="chain" id="PRO_5045552764" description="Cellulose-binding protein" evidence="1">
    <location>
        <begin position="20"/>
        <end position="502"/>
    </location>
</feature>
<keyword evidence="1" id="KW-0732">Signal</keyword>
<organism evidence="2 3">
    <name type="scientific">Sphingomonas cynarae</name>
    <dbReference type="NCBI Taxonomy" id="930197"/>
    <lineage>
        <taxon>Bacteria</taxon>
        <taxon>Pseudomonadati</taxon>
        <taxon>Pseudomonadota</taxon>
        <taxon>Alphaproteobacteria</taxon>
        <taxon>Sphingomonadales</taxon>
        <taxon>Sphingomonadaceae</taxon>
        <taxon>Sphingomonas</taxon>
    </lineage>
</organism>
<dbReference type="Gene3D" id="3.20.20.80">
    <property type="entry name" value="Glycosidases"/>
    <property type="match status" value="1"/>
</dbReference>
<name>A0ABP7D0R0_9SPHN</name>
<gene>
    <name evidence="2" type="ORF">GCM10022268_05090</name>
</gene>
<accession>A0ABP7D0R0</accession>
<protein>
    <recommendedName>
        <fullName evidence="4">Cellulose-binding protein</fullName>
    </recommendedName>
</protein>
<evidence type="ECO:0000313" key="2">
    <source>
        <dbReference type="EMBL" id="GAA3697544.1"/>
    </source>
</evidence>
<evidence type="ECO:0000256" key="1">
    <source>
        <dbReference type="SAM" id="SignalP"/>
    </source>
</evidence>
<evidence type="ECO:0008006" key="4">
    <source>
        <dbReference type="Google" id="ProtNLM"/>
    </source>
</evidence>